<dbReference type="EMBL" id="ABEU02000021">
    <property type="protein sequence ID" value="PNR31759.1"/>
    <property type="molecule type" value="Genomic_DNA"/>
</dbReference>
<gene>
    <name evidence="1" type="ORF">PHYPA_025882</name>
</gene>
<dbReference type="Gramene" id="Pp3c21_8291V3.1">
    <property type="protein sequence ID" value="PAC:32916021.CDS.1"/>
    <property type="gene ID" value="Pp3c21_8291"/>
</dbReference>
<accession>A0A2K1IR55</accession>
<dbReference type="InParanoid" id="A0A2K1IR55"/>
<dbReference type="Proteomes" id="UP000006727">
    <property type="component" value="Chromosome 21"/>
</dbReference>
<reference evidence="1 3" key="2">
    <citation type="journal article" date="2018" name="Plant J.">
        <title>The Physcomitrella patens chromosome-scale assembly reveals moss genome structure and evolution.</title>
        <authorList>
            <person name="Lang D."/>
            <person name="Ullrich K.K."/>
            <person name="Murat F."/>
            <person name="Fuchs J."/>
            <person name="Jenkins J."/>
            <person name="Haas F.B."/>
            <person name="Piednoel M."/>
            <person name="Gundlach H."/>
            <person name="Van Bel M."/>
            <person name="Meyberg R."/>
            <person name="Vives C."/>
            <person name="Morata J."/>
            <person name="Symeonidi A."/>
            <person name="Hiss M."/>
            <person name="Muchero W."/>
            <person name="Kamisugi Y."/>
            <person name="Saleh O."/>
            <person name="Blanc G."/>
            <person name="Decker E.L."/>
            <person name="van Gessel N."/>
            <person name="Grimwood J."/>
            <person name="Hayes R.D."/>
            <person name="Graham S.W."/>
            <person name="Gunter L.E."/>
            <person name="McDaniel S.F."/>
            <person name="Hoernstein S.N.W."/>
            <person name="Larsson A."/>
            <person name="Li F.W."/>
            <person name="Perroud P.F."/>
            <person name="Phillips J."/>
            <person name="Ranjan P."/>
            <person name="Rokshar D.S."/>
            <person name="Rothfels C.J."/>
            <person name="Schneider L."/>
            <person name="Shu S."/>
            <person name="Stevenson D.W."/>
            <person name="Thummler F."/>
            <person name="Tillich M."/>
            <person name="Villarreal Aguilar J.C."/>
            <person name="Widiez T."/>
            <person name="Wong G.K."/>
            <person name="Wymore A."/>
            <person name="Zhang Y."/>
            <person name="Zimmer A.D."/>
            <person name="Quatrano R.S."/>
            <person name="Mayer K.F.X."/>
            <person name="Goodstein D."/>
            <person name="Casacuberta J.M."/>
            <person name="Vandepoele K."/>
            <person name="Reski R."/>
            <person name="Cuming A.C."/>
            <person name="Tuskan G.A."/>
            <person name="Maumus F."/>
            <person name="Salse J."/>
            <person name="Schmutz J."/>
            <person name="Rensing S.A."/>
        </authorList>
    </citation>
    <scope>NUCLEOTIDE SEQUENCE [LARGE SCALE GENOMIC DNA]</scope>
    <source>
        <strain evidence="2 3">cv. Gransden 2004</strain>
    </source>
</reference>
<evidence type="ECO:0000313" key="2">
    <source>
        <dbReference type="EnsemblPlants" id="PAC:32916021.CDS.1"/>
    </source>
</evidence>
<evidence type="ECO:0000313" key="3">
    <source>
        <dbReference type="Proteomes" id="UP000006727"/>
    </source>
</evidence>
<reference evidence="2" key="3">
    <citation type="submission" date="2020-12" db="UniProtKB">
        <authorList>
            <consortium name="EnsemblPlants"/>
        </authorList>
    </citation>
    <scope>IDENTIFICATION</scope>
</reference>
<keyword evidence="3" id="KW-1185">Reference proteome</keyword>
<dbReference type="AlphaFoldDB" id="A0A2K1IR55"/>
<reference evidence="1 3" key="1">
    <citation type="journal article" date="2008" name="Science">
        <title>The Physcomitrella genome reveals evolutionary insights into the conquest of land by plants.</title>
        <authorList>
            <person name="Rensing S."/>
            <person name="Lang D."/>
            <person name="Zimmer A."/>
            <person name="Terry A."/>
            <person name="Salamov A."/>
            <person name="Shapiro H."/>
            <person name="Nishiyama T."/>
            <person name="Perroud P.-F."/>
            <person name="Lindquist E."/>
            <person name="Kamisugi Y."/>
            <person name="Tanahashi T."/>
            <person name="Sakakibara K."/>
            <person name="Fujita T."/>
            <person name="Oishi K."/>
            <person name="Shin-I T."/>
            <person name="Kuroki Y."/>
            <person name="Toyoda A."/>
            <person name="Suzuki Y."/>
            <person name="Hashimoto A."/>
            <person name="Yamaguchi K."/>
            <person name="Sugano A."/>
            <person name="Kohara Y."/>
            <person name="Fujiyama A."/>
            <person name="Anterola A."/>
            <person name="Aoki S."/>
            <person name="Ashton N."/>
            <person name="Barbazuk W.B."/>
            <person name="Barker E."/>
            <person name="Bennetzen J."/>
            <person name="Bezanilla M."/>
            <person name="Blankenship R."/>
            <person name="Cho S.H."/>
            <person name="Dutcher S."/>
            <person name="Estelle M."/>
            <person name="Fawcett J.A."/>
            <person name="Gundlach H."/>
            <person name="Hanada K."/>
            <person name="Heyl A."/>
            <person name="Hicks K.A."/>
            <person name="Hugh J."/>
            <person name="Lohr M."/>
            <person name="Mayer K."/>
            <person name="Melkozernov A."/>
            <person name="Murata T."/>
            <person name="Nelson D."/>
            <person name="Pils B."/>
            <person name="Prigge M."/>
            <person name="Reiss B."/>
            <person name="Renner T."/>
            <person name="Rombauts S."/>
            <person name="Rushton P."/>
            <person name="Sanderfoot A."/>
            <person name="Schween G."/>
            <person name="Shiu S.-H."/>
            <person name="Stueber K."/>
            <person name="Theodoulou F.L."/>
            <person name="Tu H."/>
            <person name="Van de Peer Y."/>
            <person name="Verrier P.J."/>
            <person name="Waters E."/>
            <person name="Wood A."/>
            <person name="Yang L."/>
            <person name="Cove D."/>
            <person name="Cuming A."/>
            <person name="Hasebe M."/>
            <person name="Lucas S."/>
            <person name="Mishler D.B."/>
            <person name="Reski R."/>
            <person name="Grigoriev I."/>
            <person name="Quatrano R.S."/>
            <person name="Boore J.L."/>
        </authorList>
    </citation>
    <scope>NUCLEOTIDE SEQUENCE [LARGE SCALE GENOMIC DNA]</scope>
    <source>
        <strain evidence="2 3">cv. Gransden 2004</strain>
    </source>
</reference>
<dbReference type="EnsemblPlants" id="Pp3c21_8291V3.1">
    <property type="protein sequence ID" value="PAC:32916021.CDS.1"/>
    <property type="gene ID" value="Pp3c21_8291"/>
</dbReference>
<name>A0A2K1IR55_PHYPA</name>
<sequence>MESISVFHSDVHFRIESERKKKRKTLKECPLQQDLLHLGIIHATALDPTLTYCLFLFPCNLHMSCIAQSRLSYYCAEVLRMQLRLFQVPELGRV</sequence>
<organism evidence="1">
    <name type="scientific">Physcomitrium patens</name>
    <name type="common">Spreading-leaved earth moss</name>
    <name type="synonym">Physcomitrella patens</name>
    <dbReference type="NCBI Taxonomy" id="3218"/>
    <lineage>
        <taxon>Eukaryota</taxon>
        <taxon>Viridiplantae</taxon>
        <taxon>Streptophyta</taxon>
        <taxon>Embryophyta</taxon>
        <taxon>Bryophyta</taxon>
        <taxon>Bryophytina</taxon>
        <taxon>Bryopsida</taxon>
        <taxon>Funariidae</taxon>
        <taxon>Funariales</taxon>
        <taxon>Funariaceae</taxon>
        <taxon>Physcomitrium</taxon>
    </lineage>
</organism>
<protein>
    <submittedName>
        <fullName evidence="1 2">Uncharacterized protein</fullName>
    </submittedName>
</protein>
<proteinExistence type="predicted"/>
<evidence type="ECO:0000313" key="1">
    <source>
        <dbReference type="EMBL" id="PNR31759.1"/>
    </source>
</evidence>